<gene>
    <name evidence="2" type="ORF">B0J11DRAFT_567046</name>
</gene>
<evidence type="ECO:0000313" key="3">
    <source>
        <dbReference type="Proteomes" id="UP000700596"/>
    </source>
</evidence>
<sequence length="282" mass="31292">MGGMEAIHRVTCAFLLEQRPGKSLFKGGCEGRRRGGEGGHGKTRPQIAAWPRVEVCVVHLVAAGPWPSGLSSYDIAPGVTPVGIKLYPGPWTVRLEQSKHVWYYRGPAQKRDAPTTHRGVGRGMSLHAQGKRGGGPSTAVQDTQEQEWRPQAKRPHGPHSEQRDGGDKEGHGSGGRRPSLAVLAAFRERAASAEHAHSFAFVRGQGAQHTRGVKRRVWWPDGRTNELQQAKQLTQRKPWTASVDDRRGPCDGEWWRRWMVIPIESAAVSKLPWWSQSKLIQQ</sequence>
<feature type="compositionally biased region" description="Basic and acidic residues" evidence="1">
    <location>
        <begin position="158"/>
        <end position="171"/>
    </location>
</feature>
<evidence type="ECO:0000313" key="2">
    <source>
        <dbReference type="EMBL" id="KAH7128430.1"/>
    </source>
</evidence>
<evidence type="ECO:0000256" key="1">
    <source>
        <dbReference type="SAM" id="MobiDB-lite"/>
    </source>
</evidence>
<organism evidence="2 3">
    <name type="scientific">Dendryphion nanum</name>
    <dbReference type="NCBI Taxonomy" id="256645"/>
    <lineage>
        <taxon>Eukaryota</taxon>
        <taxon>Fungi</taxon>
        <taxon>Dikarya</taxon>
        <taxon>Ascomycota</taxon>
        <taxon>Pezizomycotina</taxon>
        <taxon>Dothideomycetes</taxon>
        <taxon>Pleosporomycetidae</taxon>
        <taxon>Pleosporales</taxon>
        <taxon>Torulaceae</taxon>
        <taxon>Dendryphion</taxon>
    </lineage>
</organism>
<dbReference type="Proteomes" id="UP000700596">
    <property type="component" value="Unassembled WGS sequence"/>
</dbReference>
<dbReference type="EMBL" id="JAGMWT010000005">
    <property type="protein sequence ID" value="KAH7128430.1"/>
    <property type="molecule type" value="Genomic_DNA"/>
</dbReference>
<protein>
    <submittedName>
        <fullName evidence="2">Uncharacterized protein</fullName>
    </submittedName>
</protein>
<name>A0A9P9DXU4_9PLEO</name>
<reference evidence="2" key="1">
    <citation type="journal article" date="2021" name="Nat. Commun.">
        <title>Genetic determinants of endophytism in the Arabidopsis root mycobiome.</title>
        <authorList>
            <person name="Mesny F."/>
            <person name="Miyauchi S."/>
            <person name="Thiergart T."/>
            <person name="Pickel B."/>
            <person name="Atanasova L."/>
            <person name="Karlsson M."/>
            <person name="Huettel B."/>
            <person name="Barry K.W."/>
            <person name="Haridas S."/>
            <person name="Chen C."/>
            <person name="Bauer D."/>
            <person name="Andreopoulos W."/>
            <person name="Pangilinan J."/>
            <person name="LaButti K."/>
            <person name="Riley R."/>
            <person name="Lipzen A."/>
            <person name="Clum A."/>
            <person name="Drula E."/>
            <person name="Henrissat B."/>
            <person name="Kohler A."/>
            <person name="Grigoriev I.V."/>
            <person name="Martin F.M."/>
            <person name="Hacquard S."/>
        </authorList>
    </citation>
    <scope>NUCLEOTIDE SEQUENCE</scope>
    <source>
        <strain evidence="2">MPI-CAGE-CH-0243</strain>
    </source>
</reference>
<dbReference type="AlphaFoldDB" id="A0A9P9DXU4"/>
<comment type="caution">
    <text evidence="2">The sequence shown here is derived from an EMBL/GenBank/DDBJ whole genome shotgun (WGS) entry which is preliminary data.</text>
</comment>
<feature type="region of interest" description="Disordered" evidence="1">
    <location>
        <begin position="109"/>
        <end position="177"/>
    </location>
</feature>
<keyword evidence="3" id="KW-1185">Reference proteome</keyword>
<proteinExistence type="predicted"/>
<accession>A0A9P9DXU4</accession>